<evidence type="ECO:0000256" key="4">
    <source>
        <dbReference type="ARBA" id="ARBA00023004"/>
    </source>
</evidence>
<dbReference type="GO" id="GO:0046872">
    <property type="term" value="F:metal ion binding"/>
    <property type="evidence" value="ECO:0007669"/>
    <property type="project" value="UniProtKB-KW"/>
</dbReference>
<dbReference type="InterPro" id="IPR007197">
    <property type="entry name" value="rSAM"/>
</dbReference>
<gene>
    <name evidence="7" type="ORF">GNP35_01850</name>
</gene>
<keyword evidence="2" id="KW-0949">S-adenosyl-L-methionine</keyword>
<evidence type="ECO:0000313" key="7">
    <source>
        <dbReference type="EMBL" id="MUH71347.1"/>
    </source>
</evidence>
<dbReference type="Proteomes" id="UP000439994">
    <property type="component" value="Unassembled WGS sequence"/>
</dbReference>
<evidence type="ECO:0000256" key="3">
    <source>
        <dbReference type="ARBA" id="ARBA00022723"/>
    </source>
</evidence>
<keyword evidence="4" id="KW-0408">Iron</keyword>
<feature type="domain" description="Radical SAM core" evidence="6">
    <location>
        <begin position="20"/>
        <end position="235"/>
    </location>
</feature>
<reference evidence="7 8" key="1">
    <citation type="submission" date="2019-11" db="EMBL/GenBank/DDBJ databases">
        <title>P. haliotis isolates from Z. marina roots.</title>
        <authorList>
            <person name="Cohen M."/>
            <person name="Jospin G."/>
            <person name="Eisen J.A."/>
            <person name="Coil D.A."/>
        </authorList>
    </citation>
    <scope>NUCLEOTIDE SEQUENCE [LARGE SCALE GENOMIC DNA]</scope>
    <source>
        <strain evidence="7 8">UCD-MCMsp1aY</strain>
    </source>
</reference>
<dbReference type="InterPro" id="IPR013785">
    <property type="entry name" value="Aldolase_TIM"/>
</dbReference>
<dbReference type="SUPFAM" id="SSF102114">
    <property type="entry name" value="Radical SAM enzymes"/>
    <property type="match status" value="1"/>
</dbReference>
<keyword evidence="3" id="KW-0479">Metal-binding</keyword>
<evidence type="ECO:0000259" key="6">
    <source>
        <dbReference type="PROSITE" id="PS51918"/>
    </source>
</evidence>
<dbReference type="RefSeq" id="WP_155693995.1">
    <property type="nucleotide sequence ID" value="NZ_WOCD01000001.1"/>
</dbReference>
<dbReference type="CDD" id="cd01335">
    <property type="entry name" value="Radical_SAM"/>
    <property type="match status" value="1"/>
</dbReference>
<keyword evidence="5" id="KW-0411">Iron-sulfur</keyword>
<accession>A0A6N8F8D8</accession>
<evidence type="ECO:0000313" key="8">
    <source>
        <dbReference type="Proteomes" id="UP000439994"/>
    </source>
</evidence>
<comment type="caution">
    <text evidence="7">The sequence shown here is derived from an EMBL/GenBank/DDBJ whole genome shotgun (WGS) entry which is preliminary data.</text>
</comment>
<sequence length="347" mass="39770">MNKYLKYFDNIIHHDIGIDVSKPTFINLSLSNKCNSRCVMCDIWKHPSNDLYGTELFQALDSEYLDQIRTLGITGGEPFLRADLPEIIEYALGRFTHLKHIGITTNGFNTSRILKLLERFFANNPNVKLSICISIDGYGSTHNLMRKVKRAWDNVNNTIIALSPHSQNIILSIACTVTRLNSNYENLLKLQKFALNQNIPIIFRMAVKVDRIFNEELIDNVGLIPGSRESLEVSRFLKDNVLLNLNARTMYYHMMVDFLEGHTSKRTIKCKEMRDGAMLDSNGDIYVCSVSGKKFGNLLHDDEVKLKEQAKLSRAIVRENNCSSCFHDHLSHKSPLKLLESFYRLHV</sequence>
<dbReference type="Pfam" id="PF04055">
    <property type="entry name" value="Radical_SAM"/>
    <property type="match status" value="1"/>
</dbReference>
<dbReference type="GO" id="GO:0003824">
    <property type="term" value="F:catalytic activity"/>
    <property type="evidence" value="ECO:0007669"/>
    <property type="project" value="InterPro"/>
</dbReference>
<dbReference type="OrthoDB" id="9792276at2"/>
<evidence type="ECO:0000256" key="2">
    <source>
        <dbReference type="ARBA" id="ARBA00022691"/>
    </source>
</evidence>
<dbReference type="GO" id="GO:0051536">
    <property type="term" value="F:iron-sulfur cluster binding"/>
    <property type="evidence" value="ECO:0007669"/>
    <property type="project" value="UniProtKB-KW"/>
</dbReference>
<comment type="cofactor">
    <cofactor evidence="1">
        <name>[4Fe-4S] cluster</name>
        <dbReference type="ChEBI" id="CHEBI:49883"/>
    </cofactor>
</comment>
<dbReference type="SFLD" id="SFLDG01067">
    <property type="entry name" value="SPASM/twitch_domain_containing"/>
    <property type="match status" value="1"/>
</dbReference>
<dbReference type="AlphaFoldDB" id="A0A6N8F8D8"/>
<dbReference type="PANTHER" id="PTHR11228:SF7">
    <property type="entry name" value="PQQA PEPTIDE CYCLASE"/>
    <property type="match status" value="1"/>
</dbReference>
<name>A0A6N8F8D8_9GAMM</name>
<evidence type="ECO:0000256" key="1">
    <source>
        <dbReference type="ARBA" id="ARBA00001966"/>
    </source>
</evidence>
<dbReference type="InterPro" id="IPR050377">
    <property type="entry name" value="Radical_SAM_PqqE_MftC-like"/>
</dbReference>
<keyword evidence="8" id="KW-1185">Reference proteome</keyword>
<dbReference type="PANTHER" id="PTHR11228">
    <property type="entry name" value="RADICAL SAM DOMAIN PROTEIN"/>
    <property type="match status" value="1"/>
</dbReference>
<evidence type="ECO:0000256" key="5">
    <source>
        <dbReference type="ARBA" id="ARBA00023014"/>
    </source>
</evidence>
<dbReference type="InterPro" id="IPR058240">
    <property type="entry name" value="rSAM_sf"/>
</dbReference>
<dbReference type="SFLD" id="SFLDS00029">
    <property type="entry name" value="Radical_SAM"/>
    <property type="match status" value="1"/>
</dbReference>
<dbReference type="PROSITE" id="PS51918">
    <property type="entry name" value="RADICAL_SAM"/>
    <property type="match status" value="1"/>
</dbReference>
<proteinExistence type="predicted"/>
<dbReference type="Gene3D" id="3.20.20.70">
    <property type="entry name" value="Aldolase class I"/>
    <property type="match status" value="1"/>
</dbReference>
<protein>
    <submittedName>
        <fullName evidence="7">Radical SAM protein</fullName>
    </submittedName>
</protein>
<organism evidence="7 8">
    <name type="scientific">Psychrosphaera haliotis</name>
    <dbReference type="NCBI Taxonomy" id="555083"/>
    <lineage>
        <taxon>Bacteria</taxon>
        <taxon>Pseudomonadati</taxon>
        <taxon>Pseudomonadota</taxon>
        <taxon>Gammaproteobacteria</taxon>
        <taxon>Alteromonadales</taxon>
        <taxon>Pseudoalteromonadaceae</taxon>
        <taxon>Psychrosphaera</taxon>
    </lineage>
</organism>
<dbReference type="EMBL" id="WOCD01000001">
    <property type="protein sequence ID" value="MUH71347.1"/>
    <property type="molecule type" value="Genomic_DNA"/>
</dbReference>